<sequence>MCDAAKNSKRFNLLMDAYGDPTSCGEKLSMPTEQTFQYFFETASDLIAMIDKYGNLIHMNKSCAETLGYTKAELIGVHITHILGETSKQKHISRFHELIKMGKIDFESIWLTKNGNEIFGDQRVVAIYDSHGQFAGAMGVFRDITMRKLAEKALKKREAELNATNKALEEMNIALRVLLKRRDEDKKELEEKVLSNIKQLVEPYLEDLRMTELNKAQRIYIDILEQNLRGIISSFTLNLTSTYLNFSPTEIRVSNLIKQGRTTKEMAELMKVSEKAISFHRQNIRKKMNLIKKKINLKSYLQIQM</sequence>
<evidence type="ECO:0000256" key="1">
    <source>
        <dbReference type="SAM" id="Coils"/>
    </source>
</evidence>
<dbReference type="InterPro" id="IPR035965">
    <property type="entry name" value="PAS-like_dom_sf"/>
</dbReference>
<dbReference type="GO" id="GO:0006355">
    <property type="term" value="P:regulation of DNA-templated transcription"/>
    <property type="evidence" value="ECO:0007669"/>
    <property type="project" value="InterPro"/>
</dbReference>
<dbReference type="PANTHER" id="PTHR44757:SF2">
    <property type="entry name" value="BIOFILM ARCHITECTURE MAINTENANCE PROTEIN MBAA"/>
    <property type="match status" value="1"/>
</dbReference>
<dbReference type="Pfam" id="PF13426">
    <property type="entry name" value="PAS_9"/>
    <property type="match status" value="1"/>
</dbReference>
<dbReference type="InterPro" id="IPR000792">
    <property type="entry name" value="Tscrpt_reg_LuxR_C"/>
</dbReference>
<dbReference type="InterPro" id="IPR036388">
    <property type="entry name" value="WH-like_DNA-bd_sf"/>
</dbReference>
<dbReference type="Pfam" id="PF00196">
    <property type="entry name" value="GerE"/>
    <property type="match status" value="1"/>
</dbReference>
<dbReference type="CDD" id="cd00130">
    <property type="entry name" value="PAS"/>
    <property type="match status" value="1"/>
</dbReference>
<dbReference type="CDD" id="cd06170">
    <property type="entry name" value="LuxR_C_like"/>
    <property type="match status" value="1"/>
</dbReference>
<organism evidence="4">
    <name type="scientific">uncultured Desulfobacterium sp</name>
    <dbReference type="NCBI Taxonomy" id="201089"/>
    <lineage>
        <taxon>Bacteria</taxon>
        <taxon>Pseudomonadati</taxon>
        <taxon>Thermodesulfobacteriota</taxon>
        <taxon>Desulfobacteria</taxon>
        <taxon>Desulfobacterales</taxon>
        <taxon>Desulfobacteriaceae</taxon>
        <taxon>Desulfobacterium</taxon>
        <taxon>environmental samples</taxon>
    </lineage>
</organism>
<dbReference type="SUPFAM" id="SSF55785">
    <property type="entry name" value="PYP-like sensor domain (PAS domain)"/>
    <property type="match status" value="1"/>
</dbReference>
<evidence type="ECO:0000259" key="2">
    <source>
        <dbReference type="PROSITE" id="PS50112"/>
    </source>
</evidence>
<dbReference type="InterPro" id="IPR000700">
    <property type="entry name" value="PAS-assoc_C"/>
</dbReference>
<protein>
    <submittedName>
        <fullName evidence="4">Putative Transcriptional regulator, LuxR family</fullName>
    </submittedName>
</protein>
<dbReference type="InterPro" id="IPR052155">
    <property type="entry name" value="Biofilm_reg_signaling"/>
</dbReference>
<dbReference type="SMART" id="SM00421">
    <property type="entry name" value="HTH_LUXR"/>
    <property type="match status" value="1"/>
</dbReference>
<dbReference type="SUPFAM" id="SSF46894">
    <property type="entry name" value="C-terminal effector domain of the bipartite response regulators"/>
    <property type="match status" value="1"/>
</dbReference>
<dbReference type="SMART" id="SM00091">
    <property type="entry name" value="PAS"/>
    <property type="match status" value="1"/>
</dbReference>
<dbReference type="GO" id="GO:0003677">
    <property type="term" value="F:DNA binding"/>
    <property type="evidence" value="ECO:0007669"/>
    <property type="project" value="InterPro"/>
</dbReference>
<dbReference type="EMBL" id="OJIN01000189">
    <property type="protein sequence ID" value="SPD75172.1"/>
    <property type="molecule type" value="Genomic_DNA"/>
</dbReference>
<dbReference type="PANTHER" id="PTHR44757">
    <property type="entry name" value="DIGUANYLATE CYCLASE DGCP"/>
    <property type="match status" value="1"/>
</dbReference>
<dbReference type="PRINTS" id="PR00038">
    <property type="entry name" value="HTHLUXR"/>
</dbReference>
<gene>
    <name evidence="4" type="ORF">PITCH_A470001</name>
</gene>
<dbReference type="NCBIfam" id="TIGR00229">
    <property type="entry name" value="sensory_box"/>
    <property type="match status" value="1"/>
</dbReference>
<dbReference type="InterPro" id="IPR016032">
    <property type="entry name" value="Sig_transdc_resp-reg_C-effctor"/>
</dbReference>
<feature type="domain" description="PAC" evidence="3">
    <location>
        <begin position="104"/>
        <end position="156"/>
    </location>
</feature>
<dbReference type="InterPro" id="IPR000014">
    <property type="entry name" value="PAS"/>
</dbReference>
<proteinExistence type="predicted"/>
<feature type="coiled-coil region" evidence="1">
    <location>
        <begin position="147"/>
        <end position="188"/>
    </location>
</feature>
<name>A0A445N0P0_9BACT</name>
<dbReference type="Gene3D" id="3.30.450.20">
    <property type="entry name" value="PAS domain"/>
    <property type="match status" value="1"/>
</dbReference>
<dbReference type="PROSITE" id="PS50112">
    <property type="entry name" value="PAS"/>
    <property type="match status" value="1"/>
</dbReference>
<dbReference type="PROSITE" id="PS50113">
    <property type="entry name" value="PAC"/>
    <property type="match status" value="1"/>
</dbReference>
<reference evidence="4" key="1">
    <citation type="submission" date="2018-01" db="EMBL/GenBank/DDBJ databases">
        <authorList>
            <person name="Regsiter A."/>
            <person name="William W."/>
        </authorList>
    </citation>
    <scope>NUCLEOTIDE SEQUENCE</scope>
    <source>
        <strain evidence="4">TRIP AH-1</strain>
    </source>
</reference>
<feature type="domain" description="PAS" evidence="2">
    <location>
        <begin position="32"/>
        <end position="102"/>
    </location>
</feature>
<keyword evidence="1" id="KW-0175">Coiled coil</keyword>
<dbReference type="Gene3D" id="1.10.10.10">
    <property type="entry name" value="Winged helix-like DNA-binding domain superfamily/Winged helix DNA-binding domain"/>
    <property type="match status" value="1"/>
</dbReference>
<accession>A0A445N0P0</accession>
<evidence type="ECO:0000259" key="3">
    <source>
        <dbReference type="PROSITE" id="PS50113"/>
    </source>
</evidence>
<dbReference type="AlphaFoldDB" id="A0A445N0P0"/>
<evidence type="ECO:0000313" key="4">
    <source>
        <dbReference type="EMBL" id="SPD75172.1"/>
    </source>
</evidence>